<sequence>ESSFEYSSVEVTCDGKKGVWKKKLPFSCSPMCGIFPAFSKSENFPSITEENLAWNGYIFSKVGLPGPRCSAVSIDSSFALTSARCIESLINTPENIVHVLQPLTNSSTNSNSRKAYKIWTRTPQFKGKGTVDLALIRLEPPSAKQLQQTPVCFLIHANNNPMRFLDSRAIVMHISTQVNSTGRNTEVP</sequence>
<evidence type="ECO:0000313" key="3">
    <source>
        <dbReference type="Proteomes" id="UP000708208"/>
    </source>
</evidence>
<name>A0A8J2PT13_9HEXA</name>
<dbReference type="AlphaFoldDB" id="A0A8J2PT13"/>
<dbReference type="Pfam" id="PF00089">
    <property type="entry name" value="Trypsin"/>
    <property type="match status" value="1"/>
</dbReference>
<feature type="non-terminal residue" evidence="2">
    <location>
        <position position="1"/>
    </location>
</feature>
<organism evidence="2 3">
    <name type="scientific">Allacma fusca</name>
    <dbReference type="NCBI Taxonomy" id="39272"/>
    <lineage>
        <taxon>Eukaryota</taxon>
        <taxon>Metazoa</taxon>
        <taxon>Ecdysozoa</taxon>
        <taxon>Arthropoda</taxon>
        <taxon>Hexapoda</taxon>
        <taxon>Collembola</taxon>
        <taxon>Symphypleona</taxon>
        <taxon>Sminthuridae</taxon>
        <taxon>Allacma</taxon>
    </lineage>
</organism>
<feature type="non-terminal residue" evidence="2">
    <location>
        <position position="188"/>
    </location>
</feature>
<evidence type="ECO:0000259" key="1">
    <source>
        <dbReference type="Pfam" id="PF00089"/>
    </source>
</evidence>
<dbReference type="GO" id="GO:0006508">
    <property type="term" value="P:proteolysis"/>
    <property type="evidence" value="ECO:0007669"/>
    <property type="project" value="InterPro"/>
</dbReference>
<dbReference type="GO" id="GO:0004252">
    <property type="term" value="F:serine-type endopeptidase activity"/>
    <property type="evidence" value="ECO:0007669"/>
    <property type="project" value="InterPro"/>
</dbReference>
<feature type="domain" description="Peptidase S1" evidence="1">
    <location>
        <begin position="66"/>
        <end position="153"/>
    </location>
</feature>
<evidence type="ECO:0000313" key="2">
    <source>
        <dbReference type="EMBL" id="CAG7821774.1"/>
    </source>
</evidence>
<reference evidence="2" key="1">
    <citation type="submission" date="2021-06" db="EMBL/GenBank/DDBJ databases">
        <authorList>
            <person name="Hodson N. C."/>
            <person name="Mongue J. A."/>
            <person name="Jaron S. K."/>
        </authorList>
    </citation>
    <scope>NUCLEOTIDE SEQUENCE</scope>
</reference>
<comment type="caution">
    <text evidence="2">The sequence shown here is derived from an EMBL/GenBank/DDBJ whole genome shotgun (WGS) entry which is preliminary data.</text>
</comment>
<dbReference type="InterPro" id="IPR001254">
    <property type="entry name" value="Trypsin_dom"/>
</dbReference>
<accession>A0A8J2PT13</accession>
<dbReference type="Proteomes" id="UP000708208">
    <property type="component" value="Unassembled WGS sequence"/>
</dbReference>
<protein>
    <recommendedName>
        <fullName evidence="1">Peptidase S1 domain-containing protein</fullName>
    </recommendedName>
</protein>
<proteinExistence type="predicted"/>
<gene>
    <name evidence="2" type="ORF">AFUS01_LOCUS32088</name>
</gene>
<keyword evidence="3" id="KW-1185">Reference proteome</keyword>
<dbReference type="EMBL" id="CAJVCH010520611">
    <property type="protein sequence ID" value="CAG7821774.1"/>
    <property type="molecule type" value="Genomic_DNA"/>
</dbReference>